<proteinExistence type="inferred from homology"/>
<evidence type="ECO:0000256" key="1">
    <source>
        <dbReference type="ARBA" id="ARBA00000971"/>
    </source>
</evidence>
<dbReference type="Gene3D" id="3.10.50.40">
    <property type="match status" value="1"/>
</dbReference>
<keyword evidence="6" id="KW-0143">Chaperone</keyword>
<keyword evidence="14" id="KW-1185">Reference proteome</keyword>
<reference evidence="13 14" key="1">
    <citation type="journal article" date="2022" name="Environ. Microbiol. Rep.">
        <title>Eco-phylogenetic analyses reveal divergent evolution of vitamin B12 metabolism in the marine bacterial family 'Psychromonadaceae'.</title>
        <authorList>
            <person name="Jin X."/>
            <person name="Yang Y."/>
            <person name="Cao H."/>
            <person name="Gao B."/>
            <person name="Zhao Z."/>
        </authorList>
    </citation>
    <scope>NUCLEOTIDE SEQUENCE [LARGE SCALE GENOMIC DNA]</scope>
    <source>
        <strain evidence="13 14">MKS20</strain>
    </source>
</reference>
<keyword evidence="5 9" id="KW-0697">Rotamase</keyword>
<accession>A0ABS8W847</accession>
<sequence>MKVENDLVVSIHFSVHDADGVELGTTEGGAPLEFIQGSMFLVPGLEAELDGKDVGYKFDLTCAPEDAYGEHQEGLVQEVPRELFEAEGGVEVGMRFTAETDQGPRPVEITDVKENTVTVDGNHMLAGQTLIFKGEVLSVRAATDEELAHGHVHSAGGCGHNHGEEEHVHGEHCKH</sequence>
<dbReference type="PANTHER" id="PTHR47861:SF3">
    <property type="entry name" value="FKBP-TYPE PEPTIDYL-PROLYL CIS-TRANS ISOMERASE SLYD"/>
    <property type="match status" value="1"/>
</dbReference>
<feature type="region of interest" description="Disordered" evidence="11">
    <location>
        <begin position="153"/>
        <end position="175"/>
    </location>
</feature>
<evidence type="ECO:0000256" key="2">
    <source>
        <dbReference type="ARBA" id="ARBA00004496"/>
    </source>
</evidence>
<evidence type="ECO:0000256" key="4">
    <source>
        <dbReference type="ARBA" id="ARBA00022490"/>
    </source>
</evidence>
<dbReference type="InterPro" id="IPR046357">
    <property type="entry name" value="PPIase_dom_sf"/>
</dbReference>
<keyword evidence="4" id="KW-0963">Cytoplasm</keyword>
<dbReference type="EC" id="5.2.1.8" evidence="10"/>
<name>A0ABS8W847_9GAMM</name>
<evidence type="ECO:0000256" key="9">
    <source>
        <dbReference type="PROSITE-ProRule" id="PRU00277"/>
    </source>
</evidence>
<dbReference type="PANTHER" id="PTHR47861">
    <property type="entry name" value="FKBP-TYPE PEPTIDYL-PROLYL CIS-TRANS ISOMERASE SLYD"/>
    <property type="match status" value="1"/>
</dbReference>
<evidence type="ECO:0000256" key="6">
    <source>
        <dbReference type="ARBA" id="ARBA00023186"/>
    </source>
</evidence>
<evidence type="ECO:0000256" key="3">
    <source>
        <dbReference type="ARBA" id="ARBA00006577"/>
    </source>
</evidence>
<evidence type="ECO:0000256" key="7">
    <source>
        <dbReference type="ARBA" id="ARBA00023235"/>
    </source>
</evidence>
<evidence type="ECO:0000256" key="10">
    <source>
        <dbReference type="RuleBase" id="RU003915"/>
    </source>
</evidence>
<evidence type="ECO:0000256" key="11">
    <source>
        <dbReference type="SAM" id="MobiDB-lite"/>
    </source>
</evidence>
<dbReference type="PROSITE" id="PS50059">
    <property type="entry name" value="FKBP_PPIASE"/>
    <property type="match status" value="1"/>
</dbReference>
<dbReference type="EMBL" id="JAIMJA010000006">
    <property type="protein sequence ID" value="MCE2594655.1"/>
    <property type="molecule type" value="Genomic_DNA"/>
</dbReference>
<dbReference type="GO" id="GO:0003755">
    <property type="term" value="F:peptidyl-prolyl cis-trans isomerase activity"/>
    <property type="evidence" value="ECO:0007669"/>
    <property type="project" value="UniProtKB-EC"/>
</dbReference>
<comment type="function">
    <text evidence="8">Also involved in hydrogenase metallocenter assembly, probably by participating in the nickel insertion step. This function in hydrogenase biosynthesis requires chaperone activity and the presence of the metal-binding domain, but not PPIase activity.</text>
</comment>
<comment type="subcellular location">
    <subcellularLocation>
        <location evidence="2">Cytoplasm</location>
    </subcellularLocation>
</comment>
<evidence type="ECO:0000256" key="8">
    <source>
        <dbReference type="ARBA" id="ARBA00037071"/>
    </source>
</evidence>
<feature type="compositionally biased region" description="Basic and acidic residues" evidence="11">
    <location>
        <begin position="161"/>
        <end position="175"/>
    </location>
</feature>
<dbReference type="Proteomes" id="UP001201273">
    <property type="component" value="Unassembled WGS sequence"/>
</dbReference>
<dbReference type="NCBIfam" id="NF008008">
    <property type="entry name" value="PRK10737.1"/>
    <property type="match status" value="1"/>
</dbReference>
<gene>
    <name evidence="13" type="primary">slyD</name>
    <name evidence="13" type="ORF">K6Y31_07485</name>
</gene>
<evidence type="ECO:0000259" key="12">
    <source>
        <dbReference type="PROSITE" id="PS50059"/>
    </source>
</evidence>
<comment type="similarity">
    <text evidence="3 10">Belongs to the FKBP-type PPIase family.</text>
</comment>
<comment type="catalytic activity">
    <reaction evidence="1 9 10">
        <text>[protein]-peptidylproline (omega=180) = [protein]-peptidylproline (omega=0)</text>
        <dbReference type="Rhea" id="RHEA:16237"/>
        <dbReference type="Rhea" id="RHEA-COMP:10747"/>
        <dbReference type="Rhea" id="RHEA-COMP:10748"/>
        <dbReference type="ChEBI" id="CHEBI:83833"/>
        <dbReference type="ChEBI" id="CHEBI:83834"/>
        <dbReference type="EC" id="5.2.1.8"/>
    </reaction>
</comment>
<dbReference type="Pfam" id="PF00254">
    <property type="entry name" value="FKBP_C"/>
    <property type="match status" value="1"/>
</dbReference>
<dbReference type="SUPFAM" id="SSF54534">
    <property type="entry name" value="FKBP-like"/>
    <property type="match status" value="1"/>
</dbReference>
<dbReference type="RefSeq" id="WP_233052187.1">
    <property type="nucleotide sequence ID" value="NZ_JAIMJA010000006.1"/>
</dbReference>
<comment type="caution">
    <text evidence="13">The sequence shown here is derived from an EMBL/GenBank/DDBJ whole genome shotgun (WGS) entry which is preliminary data.</text>
</comment>
<feature type="domain" description="PPIase FKBP-type" evidence="12">
    <location>
        <begin position="6"/>
        <end position="80"/>
    </location>
</feature>
<protein>
    <recommendedName>
        <fullName evidence="10">Peptidyl-prolyl cis-trans isomerase</fullName>
        <ecNumber evidence="10">5.2.1.8</ecNumber>
    </recommendedName>
</protein>
<organism evidence="13 14">
    <name type="scientific">Motilimonas cestriensis</name>
    <dbReference type="NCBI Taxonomy" id="2742685"/>
    <lineage>
        <taxon>Bacteria</taxon>
        <taxon>Pseudomonadati</taxon>
        <taxon>Pseudomonadota</taxon>
        <taxon>Gammaproteobacteria</taxon>
        <taxon>Alteromonadales</taxon>
        <taxon>Alteromonadales genera incertae sedis</taxon>
        <taxon>Motilimonas</taxon>
    </lineage>
</organism>
<evidence type="ECO:0000313" key="13">
    <source>
        <dbReference type="EMBL" id="MCE2594655.1"/>
    </source>
</evidence>
<keyword evidence="7 9" id="KW-0413">Isomerase</keyword>
<evidence type="ECO:0000313" key="14">
    <source>
        <dbReference type="Proteomes" id="UP001201273"/>
    </source>
</evidence>
<dbReference type="InterPro" id="IPR001179">
    <property type="entry name" value="PPIase_FKBP_dom"/>
</dbReference>
<evidence type="ECO:0000256" key="5">
    <source>
        <dbReference type="ARBA" id="ARBA00023110"/>
    </source>
</evidence>